<dbReference type="InterPro" id="IPR012337">
    <property type="entry name" value="RNaseH-like_sf"/>
</dbReference>
<dbReference type="InterPro" id="IPR036397">
    <property type="entry name" value="RNaseH_sf"/>
</dbReference>
<reference evidence="1" key="2">
    <citation type="submission" date="2022-01" db="EMBL/GenBank/DDBJ databases">
        <authorList>
            <person name="Yamashiro T."/>
            <person name="Shiraishi A."/>
            <person name="Satake H."/>
            <person name="Nakayama K."/>
        </authorList>
    </citation>
    <scope>NUCLEOTIDE SEQUENCE</scope>
</reference>
<reference evidence="1" key="1">
    <citation type="journal article" date="2022" name="Int. J. Mol. Sci.">
        <title>Draft Genome of Tanacetum Coccineum: Genomic Comparison of Closely Related Tanacetum-Family Plants.</title>
        <authorList>
            <person name="Yamashiro T."/>
            <person name="Shiraishi A."/>
            <person name="Nakayama K."/>
            <person name="Satake H."/>
        </authorList>
    </citation>
    <scope>NUCLEOTIDE SEQUENCE</scope>
</reference>
<evidence type="ECO:0000313" key="2">
    <source>
        <dbReference type="Proteomes" id="UP001151760"/>
    </source>
</evidence>
<name>A0ABQ4YER1_9ASTR</name>
<proteinExistence type="predicted"/>
<dbReference type="Proteomes" id="UP001151760">
    <property type="component" value="Unassembled WGS sequence"/>
</dbReference>
<dbReference type="Pfam" id="PF14223">
    <property type="entry name" value="Retrotran_gag_2"/>
    <property type="match status" value="1"/>
</dbReference>
<dbReference type="PANTHER" id="PTHR42648">
    <property type="entry name" value="TRANSPOSASE, PUTATIVE-RELATED"/>
    <property type="match status" value="1"/>
</dbReference>
<sequence length="500" mass="56018">MMTGTKFDIEKFDGKNDFGLWQVRMKAFLEQQGLAAALEESPATMISQSVHIDEFHKLVGDLAAINVVISDEVDQALLLLMSLLSSYNNFMDTLLYDRDTLNLEDMLATLNFREEAVDSGVIYVSGSRADGYDNADVMTVYVGGNILLGDGKECRVRGTELRRNMISLGTLEKKGFTVKMQSDKIKVIKGSLIKTGNVLDSSNHRFTQQCTKSEVVRHLGVAGIQQQNDLVEETHVTLLAKVRCFLIQSGLSKVFWAEDTTMSTYLVNKSPSSAIEIKTPVDMIMGFNKSGEYKKTFIGFSVARDREQHLAWELFSYREYNNEATFAVDVVDKVLHRSHSLSIIQLLVRKCSDDGNGYYSEIWATKGLLDKVKGNILGMKIVRDQSGNTLRVSAQVLQREVGTNFVGGTLCMLVKFDRGLQTYVKVFVDFDYAIGRSITVMTGYMTLTKAIKEDIWINGHLTESRAKLMSAVIFATGFLLKAIPVPRFPQWLKLLCIVED</sequence>
<organism evidence="1 2">
    <name type="scientific">Tanacetum coccineum</name>
    <dbReference type="NCBI Taxonomy" id="301880"/>
    <lineage>
        <taxon>Eukaryota</taxon>
        <taxon>Viridiplantae</taxon>
        <taxon>Streptophyta</taxon>
        <taxon>Embryophyta</taxon>
        <taxon>Tracheophyta</taxon>
        <taxon>Spermatophyta</taxon>
        <taxon>Magnoliopsida</taxon>
        <taxon>eudicotyledons</taxon>
        <taxon>Gunneridae</taxon>
        <taxon>Pentapetalae</taxon>
        <taxon>asterids</taxon>
        <taxon>campanulids</taxon>
        <taxon>Asterales</taxon>
        <taxon>Asteraceae</taxon>
        <taxon>Asteroideae</taxon>
        <taxon>Anthemideae</taxon>
        <taxon>Anthemidinae</taxon>
        <taxon>Tanacetum</taxon>
    </lineage>
</organism>
<dbReference type="Gene3D" id="3.30.420.10">
    <property type="entry name" value="Ribonuclease H-like superfamily/Ribonuclease H"/>
    <property type="match status" value="1"/>
</dbReference>
<keyword evidence="2" id="KW-1185">Reference proteome</keyword>
<protein>
    <submittedName>
        <fullName evidence="1">Zinc finger, CCHC-type containing protein</fullName>
    </submittedName>
</protein>
<accession>A0ABQ4YER1</accession>
<dbReference type="SUPFAM" id="SSF53098">
    <property type="entry name" value="Ribonuclease H-like"/>
    <property type="match status" value="1"/>
</dbReference>
<gene>
    <name evidence="1" type="ORF">Tco_0725238</name>
</gene>
<evidence type="ECO:0000313" key="1">
    <source>
        <dbReference type="EMBL" id="GJS75357.1"/>
    </source>
</evidence>
<dbReference type="EMBL" id="BQNB010010297">
    <property type="protein sequence ID" value="GJS75357.1"/>
    <property type="molecule type" value="Genomic_DNA"/>
</dbReference>
<dbReference type="InterPro" id="IPR039537">
    <property type="entry name" value="Retrotran_Ty1/copia-like"/>
</dbReference>
<comment type="caution">
    <text evidence="1">The sequence shown here is derived from an EMBL/GenBank/DDBJ whole genome shotgun (WGS) entry which is preliminary data.</text>
</comment>
<dbReference type="PANTHER" id="PTHR42648:SF28">
    <property type="entry name" value="TRANSPOSON-ENCODED PROTEIN WITH RIBONUCLEASE H-LIKE AND RETROVIRUS ZINC FINGER-LIKE DOMAINS"/>
    <property type="match status" value="1"/>
</dbReference>